<dbReference type="SMART" id="SM01184">
    <property type="entry name" value="efhand_Ca_insen"/>
    <property type="match status" value="1"/>
</dbReference>
<dbReference type="FunFam" id="1.10.238.10:FF:000004">
    <property type="entry name" value="Actinin alpha 1"/>
    <property type="match status" value="1"/>
</dbReference>
<sequence length="154" mass="17120">MPPMLCLASLHTLQKKKGNMEKDDFRACLISMGYALGEAEFARIMSLVDPSGTGVVSFQSFIDFMTRETGDTDTAEQVVASFRILAGDKFLPLTPYAFCPLQPYILVEELRRELPPEQAEYCIMRMPPYNGPDKVPGALDYTAFSSALYGESDL</sequence>
<dbReference type="InterPro" id="IPR011992">
    <property type="entry name" value="EF-hand-dom_pair"/>
</dbReference>
<dbReference type="GO" id="GO:0003779">
    <property type="term" value="F:actin binding"/>
    <property type="evidence" value="ECO:0007669"/>
    <property type="project" value="UniProtKB-KW"/>
</dbReference>
<keyword evidence="1" id="KW-0677">Repeat</keyword>
<dbReference type="Pfam" id="PF08726">
    <property type="entry name" value="EFhand_Ca_insen"/>
    <property type="match status" value="1"/>
</dbReference>
<evidence type="ECO:0000313" key="5">
    <source>
        <dbReference type="Proteomes" id="UP000034805"/>
    </source>
</evidence>
<evidence type="ECO:0000313" key="4">
    <source>
        <dbReference type="EMBL" id="KPP74183.1"/>
    </source>
</evidence>
<reference evidence="4 5" key="1">
    <citation type="submission" date="2015-08" db="EMBL/GenBank/DDBJ databases">
        <title>The genome of the Asian arowana (Scleropages formosus).</title>
        <authorList>
            <person name="Tan M.H."/>
            <person name="Gan H.M."/>
            <person name="Croft L.J."/>
            <person name="Austin C.M."/>
        </authorList>
    </citation>
    <scope>NUCLEOTIDE SEQUENCE [LARGE SCALE GENOMIC DNA]</scope>
    <source>
        <strain evidence="4">Aro1</strain>
    </source>
</reference>
<evidence type="ECO:0000259" key="3">
    <source>
        <dbReference type="PROSITE" id="PS50222"/>
    </source>
</evidence>
<feature type="domain" description="EF-hand" evidence="3">
    <location>
        <begin position="36"/>
        <end position="71"/>
    </location>
</feature>
<dbReference type="EMBL" id="JARO02001869">
    <property type="protein sequence ID" value="KPP74183.1"/>
    <property type="molecule type" value="Genomic_DNA"/>
</dbReference>
<evidence type="ECO:0000256" key="1">
    <source>
        <dbReference type="ARBA" id="ARBA00022737"/>
    </source>
</evidence>
<proteinExistence type="predicted"/>
<protein>
    <submittedName>
        <fullName evidence="4">Alpha-actinin-2-like</fullName>
    </submittedName>
</protein>
<evidence type="ECO:0000256" key="2">
    <source>
        <dbReference type="ARBA" id="ARBA00023203"/>
    </source>
</evidence>
<dbReference type="Proteomes" id="UP000034805">
    <property type="component" value="Unassembled WGS sequence"/>
</dbReference>
<dbReference type="SUPFAM" id="SSF47473">
    <property type="entry name" value="EF-hand"/>
    <property type="match status" value="2"/>
</dbReference>
<dbReference type="InterPro" id="IPR014837">
    <property type="entry name" value="EF-hand_Ca_insen"/>
</dbReference>
<gene>
    <name evidence="4" type="ORF">Z043_106679</name>
</gene>
<keyword evidence="2" id="KW-0009">Actin-binding</keyword>
<accession>A0A0P7XCX0</accession>
<dbReference type="AlphaFoldDB" id="A0A0P7XCX0"/>
<comment type="caution">
    <text evidence="4">The sequence shown here is derived from an EMBL/GenBank/DDBJ whole genome shotgun (WGS) entry which is preliminary data.</text>
</comment>
<dbReference type="PROSITE" id="PS50222">
    <property type="entry name" value="EF_HAND_2"/>
    <property type="match status" value="1"/>
</dbReference>
<dbReference type="Gene3D" id="1.10.238.10">
    <property type="entry name" value="EF-hand"/>
    <property type="match status" value="2"/>
</dbReference>
<name>A0A0P7XCX0_SCLFO</name>
<dbReference type="InterPro" id="IPR002048">
    <property type="entry name" value="EF_hand_dom"/>
</dbReference>
<organism evidence="4 5">
    <name type="scientific">Scleropages formosus</name>
    <name type="common">Asian bonytongue</name>
    <name type="synonym">Osteoglossum formosum</name>
    <dbReference type="NCBI Taxonomy" id="113540"/>
    <lineage>
        <taxon>Eukaryota</taxon>
        <taxon>Metazoa</taxon>
        <taxon>Chordata</taxon>
        <taxon>Craniata</taxon>
        <taxon>Vertebrata</taxon>
        <taxon>Euteleostomi</taxon>
        <taxon>Actinopterygii</taxon>
        <taxon>Neopterygii</taxon>
        <taxon>Teleostei</taxon>
        <taxon>Osteoglossocephala</taxon>
        <taxon>Osteoglossomorpha</taxon>
        <taxon>Osteoglossiformes</taxon>
        <taxon>Osteoglossidae</taxon>
        <taxon>Scleropages</taxon>
    </lineage>
</organism>
<dbReference type="GO" id="GO:0005509">
    <property type="term" value="F:calcium ion binding"/>
    <property type="evidence" value="ECO:0007669"/>
    <property type="project" value="InterPro"/>
</dbReference>
<dbReference type="Pfam" id="PF13833">
    <property type="entry name" value="EF-hand_8"/>
    <property type="match status" value="1"/>
</dbReference>